<evidence type="ECO:0000313" key="3">
    <source>
        <dbReference type="EMBL" id="EIT67706.1"/>
    </source>
</evidence>
<dbReference type="EMBL" id="AKGD01000004">
    <property type="protein sequence ID" value="EIT67706.1"/>
    <property type="molecule type" value="Genomic_DNA"/>
</dbReference>
<proteinExistence type="predicted"/>
<accession>I8HWJ0</accession>
<evidence type="ECO:0000256" key="2">
    <source>
        <dbReference type="SAM" id="SignalP"/>
    </source>
</evidence>
<keyword evidence="4" id="KW-1185">Reference proteome</keyword>
<feature type="region of interest" description="Disordered" evidence="1">
    <location>
        <begin position="21"/>
        <end position="74"/>
    </location>
</feature>
<feature type="compositionally biased region" description="Basic and acidic residues" evidence="1">
    <location>
        <begin position="48"/>
        <end position="67"/>
    </location>
</feature>
<reference evidence="3 4" key="1">
    <citation type="journal article" date="2012" name="J. Bacteriol.">
        <title>Genome Sequence of n-Alkane-Degrading Hydrocarboniphaga effusa Strain AP103T (ATCC BAA-332T).</title>
        <authorList>
            <person name="Chang H.K."/>
            <person name="Zylstra G.J."/>
            <person name="Chae J.C."/>
        </authorList>
    </citation>
    <scope>NUCLEOTIDE SEQUENCE [LARGE SCALE GENOMIC DNA]</scope>
    <source>
        <strain evidence="3 4">AP103</strain>
    </source>
</reference>
<organism evidence="3 4">
    <name type="scientific">Hydrocarboniphaga effusa AP103</name>
    <dbReference type="NCBI Taxonomy" id="1172194"/>
    <lineage>
        <taxon>Bacteria</taxon>
        <taxon>Pseudomonadati</taxon>
        <taxon>Pseudomonadota</taxon>
        <taxon>Gammaproteobacteria</taxon>
        <taxon>Nevskiales</taxon>
        <taxon>Nevskiaceae</taxon>
        <taxon>Hydrocarboniphaga</taxon>
    </lineage>
</organism>
<name>I8HWJ0_9GAMM</name>
<feature type="chain" id="PRO_5003713221" description="Secreted protein" evidence="2">
    <location>
        <begin position="21"/>
        <end position="74"/>
    </location>
</feature>
<protein>
    <recommendedName>
        <fullName evidence="5">Secreted protein</fullName>
    </recommendedName>
</protein>
<gene>
    <name evidence="3" type="ORF">WQQ_41410</name>
</gene>
<dbReference type="Proteomes" id="UP000003704">
    <property type="component" value="Unassembled WGS sequence"/>
</dbReference>
<evidence type="ECO:0000256" key="1">
    <source>
        <dbReference type="SAM" id="MobiDB-lite"/>
    </source>
</evidence>
<dbReference type="AlphaFoldDB" id="I8HWJ0"/>
<keyword evidence="2" id="KW-0732">Signal</keyword>
<evidence type="ECO:0000313" key="4">
    <source>
        <dbReference type="Proteomes" id="UP000003704"/>
    </source>
</evidence>
<dbReference type="STRING" id="1172194.WQQ_41410"/>
<evidence type="ECO:0008006" key="5">
    <source>
        <dbReference type="Google" id="ProtNLM"/>
    </source>
</evidence>
<dbReference type="RefSeq" id="WP_007187076.1">
    <property type="nucleotide sequence ID" value="NZ_AKGD01000004.1"/>
</dbReference>
<feature type="signal peptide" evidence="2">
    <location>
        <begin position="1"/>
        <end position="20"/>
    </location>
</feature>
<comment type="caution">
    <text evidence="3">The sequence shown here is derived from an EMBL/GenBank/DDBJ whole genome shotgun (WGS) entry which is preliminary data.</text>
</comment>
<sequence length="74" mass="7537">MKKSFVAAILLSLSAPLAMAHGNHEPEEEGAVVKPQSVRKAGASKAAPKGDKAQGAETEAEKADEKAPAAPTSK</sequence>